<dbReference type="GO" id="GO:0003700">
    <property type="term" value="F:DNA-binding transcription factor activity"/>
    <property type="evidence" value="ECO:0007669"/>
    <property type="project" value="InterPro"/>
</dbReference>
<accession>A0A1H4J864</accession>
<reference evidence="2 3" key="1">
    <citation type="submission" date="2016-10" db="EMBL/GenBank/DDBJ databases">
        <authorList>
            <person name="de Groot N.N."/>
        </authorList>
    </citation>
    <scope>NUCLEOTIDE SEQUENCE [LARGE SCALE GENOMIC DNA]</scope>
    <source>
        <strain evidence="2 3">DSM 21799</strain>
    </source>
</reference>
<dbReference type="AlphaFoldDB" id="A0A1H4J864"/>
<dbReference type="OrthoDB" id="9154853at2"/>
<dbReference type="EMBL" id="FNRY01000001">
    <property type="protein sequence ID" value="SEB42453.1"/>
    <property type="molecule type" value="Genomic_DNA"/>
</dbReference>
<dbReference type="PRINTS" id="PR00598">
    <property type="entry name" value="HTHMARR"/>
</dbReference>
<dbReference type="Pfam" id="PF01047">
    <property type="entry name" value="MarR"/>
    <property type="match status" value="1"/>
</dbReference>
<protein>
    <submittedName>
        <fullName evidence="2">DNA-binding transcriptional regulator, MarR family</fullName>
    </submittedName>
</protein>
<dbReference type="PROSITE" id="PS50995">
    <property type="entry name" value="HTH_MARR_2"/>
    <property type="match status" value="1"/>
</dbReference>
<evidence type="ECO:0000313" key="2">
    <source>
        <dbReference type="EMBL" id="SEB42453.1"/>
    </source>
</evidence>
<sequence>MTSMTTPRPETDAEVDEAIGQVEAQFNEMYNQTRLVLTRRAAEVHPELSIFGFKALRVLQRQGECPQGGLVEALHADKGVVSRTVRHLEELGLVERTTDADDRRVQLVALTEDAGRRLESAMASDRTVLRDTLMAWDAEEIRRLRDLIAKLNESLAG</sequence>
<dbReference type="InterPro" id="IPR000835">
    <property type="entry name" value="HTH_MarR-typ"/>
</dbReference>
<dbReference type="SUPFAM" id="SSF46785">
    <property type="entry name" value="Winged helix' DNA-binding domain"/>
    <property type="match status" value="1"/>
</dbReference>
<dbReference type="Proteomes" id="UP000199183">
    <property type="component" value="Unassembled WGS sequence"/>
</dbReference>
<proteinExistence type="predicted"/>
<organism evidence="2 3">
    <name type="scientific">Paramicrobacterium humi</name>
    <dbReference type="NCBI Taxonomy" id="640635"/>
    <lineage>
        <taxon>Bacteria</taxon>
        <taxon>Bacillati</taxon>
        <taxon>Actinomycetota</taxon>
        <taxon>Actinomycetes</taxon>
        <taxon>Micrococcales</taxon>
        <taxon>Microbacteriaceae</taxon>
        <taxon>Paramicrobacterium</taxon>
    </lineage>
</organism>
<dbReference type="GO" id="GO:0003677">
    <property type="term" value="F:DNA binding"/>
    <property type="evidence" value="ECO:0007669"/>
    <property type="project" value="UniProtKB-KW"/>
</dbReference>
<keyword evidence="3" id="KW-1185">Reference proteome</keyword>
<name>A0A1H4J864_9MICO</name>
<dbReference type="SMART" id="SM00347">
    <property type="entry name" value="HTH_MARR"/>
    <property type="match status" value="1"/>
</dbReference>
<dbReference type="InterPro" id="IPR039422">
    <property type="entry name" value="MarR/SlyA-like"/>
</dbReference>
<feature type="domain" description="HTH marR-type" evidence="1">
    <location>
        <begin position="12"/>
        <end position="153"/>
    </location>
</feature>
<keyword evidence="2" id="KW-0238">DNA-binding</keyword>
<dbReference type="InterPro" id="IPR036388">
    <property type="entry name" value="WH-like_DNA-bd_sf"/>
</dbReference>
<dbReference type="GO" id="GO:0006950">
    <property type="term" value="P:response to stress"/>
    <property type="evidence" value="ECO:0007669"/>
    <property type="project" value="TreeGrafter"/>
</dbReference>
<evidence type="ECO:0000259" key="1">
    <source>
        <dbReference type="PROSITE" id="PS50995"/>
    </source>
</evidence>
<dbReference type="PANTHER" id="PTHR33164">
    <property type="entry name" value="TRANSCRIPTIONAL REGULATOR, MARR FAMILY"/>
    <property type="match status" value="1"/>
</dbReference>
<dbReference type="STRING" id="640635.SAMN04489806_0549"/>
<evidence type="ECO:0000313" key="3">
    <source>
        <dbReference type="Proteomes" id="UP000199183"/>
    </source>
</evidence>
<dbReference type="Gene3D" id="1.10.10.10">
    <property type="entry name" value="Winged helix-like DNA-binding domain superfamily/Winged helix DNA-binding domain"/>
    <property type="match status" value="1"/>
</dbReference>
<dbReference type="InterPro" id="IPR036390">
    <property type="entry name" value="WH_DNA-bd_sf"/>
</dbReference>
<dbReference type="PANTHER" id="PTHR33164:SF43">
    <property type="entry name" value="HTH-TYPE TRANSCRIPTIONAL REPRESSOR YETL"/>
    <property type="match status" value="1"/>
</dbReference>
<gene>
    <name evidence="2" type="ORF">SAMN04489806_0549</name>
</gene>